<dbReference type="EMBL" id="RBNJ01002552">
    <property type="protein sequence ID" value="RUS31845.1"/>
    <property type="molecule type" value="Genomic_DNA"/>
</dbReference>
<proteinExistence type="predicted"/>
<evidence type="ECO:0000313" key="1">
    <source>
        <dbReference type="EMBL" id="RUS31845.1"/>
    </source>
</evidence>
<protein>
    <submittedName>
        <fullName evidence="1">Uncharacterized protein</fullName>
    </submittedName>
</protein>
<organism evidence="1 2">
    <name type="scientific">Jimgerdemannia flammicorona</name>
    <dbReference type="NCBI Taxonomy" id="994334"/>
    <lineage>
        <taxon>Eukaryota</taxon>
        <taxon>Fungi</taxon>
        <taxon>Fungi incertae sedis</taxon>
        <taxon>Mucoromycota</taxon>
        <taxon>Mucoromycotina</taxon>
        <taxon>Endogonomycetes</taxon>
        <taxon>Endogonales</taxon>
        <taxon>Endogonaceae</taxon>
        <taxon>Jimgerdemannia</taxon>
    </lineage>
</organism>
<sequence>MRSVLDPTAATTFALIVGKLICLKVRHALRSFEKTIGIYSDCYPEAAVRLGGTVEDGSGEKEQEGAKAAMRESTSKWLGQELGYTSEDLLDVENIKREVV</sequence>
<evidence type="ECO:0000313" key="2">
    <source>
        <dbReference type="Proteomes" id="UP000274822"/>
    </source>
</evidence>
<keyword evidence="2" id="KW-1185">Reference proteome</keyword>
<dbReference type="Proteomes" id="UP000274822">
    <property type="component" value="Unassembled WGS sequence"/>
</dbReference>
<name>A0A433QPY7_9FUNG</name>
<gene>
    <name evidence="1" type="ORF">BC938DRAFT_476938</name>
</gene>
<comment type="caution">
    <text evidence="1">The sequence shown here is derived from an EMBL/GenBank/DDBJ whole genome shotgun (WGS) entry which is preliminary data.</text>
</comment>
<dbReference type="AlphaFoldDB" id="A0A433QPY7"/>
<accession>A0A433QPY7</accession>
<reference evidence="1 2" key="1">
    <citation type="journal article" date="2018" name="New Phytol.">
        <title>Phylogenomics of Endogonaceae and evolution of mycorrhizas within Mucoromycota.</title>
        <authorList>
            <person name="Chang Y."/>
            <person name="Desiro A."/>
            <person name="Na H."/>
            <person name="Sandor L."/>
            <person name="Lipzen A."/>
            <person name="Clum A."/>
            <person name="Barry K."/>
            <person name="Grigoriev I.V."/>
            <person name="Martin F.M."/>
            <person name="Stajich J.E."/>
            <person name="Smith M.E."/>
            <person name="Bonito G."/>
            <person name="Spatafora J.W."/>
        </authorList>
    </citation>
    <scope>NUCLEOTIDE SEQUENCE [LARGE SCALE GENOMIC DNA]</scope>
    <source>
        <strain evidence="1 2">AD002</strain>
    </source>
</reference>